<dbReference type="Proteomes" id="UP000070452">
    <property type="component" value="Unassembled WGS sequence"/>
</dbReference>
<name>A0A132P3I5_ENTFC</name>
<accession>A0A132P3I5</accession>
<evidence type="ECO:0000259" key="1">
    <source>
        <dbReference type="Pfam" id="PF09851"/>
    </source>
</evidence>
<evidence type="ECO:0000313" key="4">
    <source>
        <dbReference type="EMBL" id="MBX4221270.1"/>
    </source>
</evidence>
<feature type="domain" description="SHOCT" evidence="1">
    <location>
        <begin position="236"/>
        <end position="262"/>
    </location>
</feature>
<comment type="caution">
    <text evidence="3">The sequence shown here is derived from an EMBL/GenBank/DDBJ whole genome shotgun (WGS) entry which is preliminary data.</text>
</comment>
<dbReference type="EMBL" id="JAIFOC010000003">
    <property type="protein sequence ID" value="MBX4221270.1"/>
    <property type="molecule type" value="Genomic_DNA"/>
</dbReference>
<dbReference type="EMBL" id="LRHK01000005">
    <property type="protein sequence ID" value="KWX16873.1"/>
    <property type="molecule type" value="Genomic_DNA"/>
</dbReference>
<dbReference type="AlphaFoldDB" id="A0A132P3I5"/>
<reference evidence="4" key="2">
    <citation type="journal article" date="2022" name="J. Anim. Sci.">
        <title>Whole genome sequence analyses-based assessment of virulence potential and antimicrobial susceptibilities and resistance of Enterococcus faecium strains isolated from commercial swine and cattle probiotic products.</title>
        <authorList>
            <person name="Shridhar P.B."/>
            <person name="Amachawadi R.G."/>
            <person name="Tokach M."/>
            <person name="Patel I."/>
            <person name="Gangiredla J."/>
            <person name="Mammel M."/>
            <person name="Nagaraja T.G."/>
        </authorList>
    </citation>
    <scope>NUCLEOTIDE SEQUENCE</scope>
    <source>
        <strain evidence="4">EF215</strain>
    </source>
</reference>
<sequence>MSKQCAKCGGKIGLTSYKIKDKQIVCGNCMKKAGYGMTTPYKIIRSLNLEDLDKDPSEKRKLNISDHTAQNNHDIGNDRMRTTEEMVEFCLKYGYGKGMTKKWTTHHFNLISDQLNSDEYVIFCFVGLHNYISSTKHDNNYAYALTNKRLIVAQQKMIGNNVQSIILDNLNNISKKRGMLLGTLTIDTLGKVLNVAVDKDTVDRISDSLNEIIYNLKRRNISATNSNTSTISSASEIRKYKELLDDGIITEEEFNKKKQELLDL</sequence>
<organism evidence="3 5">
    <name type="scientific">Enterococcus faecium</name>
    <name type="common">Streptococcus faecium</name>
    <dbReference type="NCBI Taxonomy" id="1352"/>
    <lineage>
        <taxon>Bacteria</taxon>
        <taxon>Bacillati</taxon>
        <taxon>Bacillota</taxon>
        <taxon>Bacilli</taxon>
        <taxon>Lactobacillales</taxon>
        <taxon>Enterococcaceae</taxon>
        <taxon>Enterococcus</taxon>
    </lineage>
</organism>
<evidence type="ECO:0000313" key="5">
    <source>
        <dbReference type="Proteomes" id="UP000070452"/>
    </source>
</evidence>
<dbReference type="InterPro" id="IPR018649">
    <property type="entry name" value="SHOCT"/>
</dbReference>
<evidence type="ECO:0000259" key="2">
    <source>
        <dbReference type="Pfam" id="PF14470"/>
    </source>
</evidence>
<dbReference type="RefSeq" id="WP_002301595.1">
    <property type="nucleotide sequence ID" value="NZ_CAXRWR010000004.1"/>
</dbReference>
<proteinExistence type="predicted"/>
<protein>
    <submittedName>
        <fullName evidence="4">PH domain-containing protein</fullName>
    </submittedName>
</protein>
<reference evidence="3 5" key="1">
    <citation type="submission" date="2016-01" db="EMBL/GenBank/DDBJ databases">
        <title>Molecular Mechanisms for transfer of large genomic segments between Enterococcus faecium strains.</title>
        <authorList>
            <person name="Garcia-Solache M.A."/>
            <person name="Lebreton F."/>
            <person name="Mclaughlin R.E."/>
            <person name="Whiteaker J.D."/>
            <person name="Gilmore M.S."/>
            <person name="Rice L.B."/>
        </authorList>
    </citation>
    <scope>NUCLEOTIDE SEQUENCE [LARGE SCALE GENOMIC DNA]</scope>
    <source>
        <strain evidence="3 5">D344RRF x C68</strain>
    </source>
</reference>
<dbReference type="Proteomes" id="UP001139644">
    <property type="component" value="Unassembled WGS sequence"/>
</dbReference>
<dbReference type="InterPro" id="IPR039519">
    <property type="entry name" value="YokE-like_PH"/>
</dbReference>
<feature type="domain" description="YokE-like PH" evidence="2">
    <location>
        <begin position="115"/>
        <end position="210"/>
    </location>
</feature>
<evidence type="ECO:0000313" key="3">
    <source>
        <dbReference type="EMBL" id="KWX16873.1"/>
    </source>
</evidence>
<gene>
    <name evidence="3" type="ORF">AWT83_15385</name>
    <name evidence="4" type="ORF">KYX88_00140</name>
</gene>
<dbReference type="Pfam" id="PF09851">
    <property type="entry name" value="SHOCT"/>
    <property type="match status" value="1"/>
</dbReference>
<dbReference type="Pfam" id="PF14470">
    <property type="entry name" value="bPH_3"/>
    <property type="match status" value="1"/>
</dbReference>